<comment type="caution">
    <text evidence="1">The sequence shown here is derived from an EMBL/GenBank/DDBJ whole genome shotgun (WGS) entry which is preliminary data.</text>
</comment>
<protein>
    <submittedName>
        <fullName evidence="1">Uncharacterized protein</fullName>
    </submittedName>
</protein>
<name>A0A2V1GSB7_9GAMM</name>
<dbReference type="Proteomes" id="UP000244906">
    <property type="component" value="Unassembled WGS sequence"/>
</dbReference>
<accession>A0A2V1GSB7</accession>
<evidence type="ECO:0000313" key="1">
    <source>
        <dbReference type="EMBL" id="PVZ68289.1"/>
    </source>
</evidence>
<sequence>MLANAWRRSKKQHFTLPTGKCIACYRELLNGSGFIMGMAAYAFDDLYNKLSLAGVRENLE</sequence>
<reference evidence="1 2" key="1">
    <citation type="submission" date="2018-04" db="EMBL/GenBank/DDBJ databases">
        <title>Thalassorhabdus spongiae gen. nov., sp. nov., isolated from a marine sponge in South-West Iceland.</title>
        <authorList>
            <person name="Knobloch S."/>
            <person name="Daussin A."/>
            <person name="Johannsson R."/>
            <person name="Marteinsson V.T."/>
        </authorList>
    </citation>
    <scope>NUCLEOTIDE SEQUENCE [LARGE SCALE GENOMIC DNA]</scope>
    <source>
        <strain evidence="1 2">Hp12</strain>
    </source>
</reference>
<keyword evidence="2" id="KW-1185">Reference proteome</keyword>
<gene>
    <name evidence="1" type="ORF">DC094_13455</name>
</gene>
<dbReference type="EMBL" id="QDDL01000005">
    <property type="protein sequence ID" value="PVZ68289.1"/>
    <property type="molecule type" value="Genomic_DNA"/>
</dbReference>
<organism evidence="1 2">
    <name type="scientific">Pelagibaculum spongiae</name>
    <dbReference type="NCBI Taxonomy" id="2080658"/>
    <lineage>
        <taxon>Bacteria</taxon>
        <taxon>Pseudomonadati</taxon>
        <taxon>Pseudomonadota</taxon>
        <taxon>Gammaproteobacteria</taxon>
        <taxon>Oceanospirillales</taxon>
        <taxon>Pelagibaculum</taxon>
    </lineage>
</organism>
<proteinExistence type="predicted"/>
<evidence type="ECO:0000313" key="2">
    <source>
        <dbReference type="Proteomes" id="UP000244906"/>
    </source>
</evidence>
<dbReference type="AlphaFoldDB" id="A0A2V1GSB7"/>